<organism evidence="1 2">
    <name type="scientific">Actinorhabdospora filicis</name>
    <dbReference type="NCBI Taxonomy" id="1785913"/>
    <lineage>
        <taxon>Bacteria</taxon>
        <taxon>Bacillati</taxon>
        <taxon>Actinomycetota</taxon>
        <taxon>Actinomycetes</taxon>
        <taxon>Micromonosporales</taxon>
        <taxon>Micromonosporaceae</taxon>
        <taxon>Actinorhabdospora</taxon>
    </lineage>
</organism>
<gene>
    <name evidence="1" type="ORF">Afil01_67570</name>
</gene>
<reference evidence="1" key="1">
    <citation type="submission" date="2023-03" db="EMBL/GenBank/DDBJ databases">
        <title>Actinorhabdospora filicis NBRC 111898.</title>
        <authorList>
            <person name="Ichikawa N."/>
            <person name="Sato H."/>
            <person name="Tonouchi N."/>
        </authorList>
    </citation>
    <scope>NUCLEOTIDE SEQUENCE</scope>
    <source>
        <strain evidence="1">NBRC 111898</strain>
    </source>
</reference>
<comment type="caution">
    <text evidence="1">The sequence shown here is derived from an EMBL/GenBank/DDBJ whole genome shotgun (WGS) entry which is preliminary data.</text>
</comment>
<dbReference type="EMBL" id="BSTX01000008">
    <property type="protein sequence ID" value="GLZ81950.1"/>
    <property type="molecule type" value="Genomic_DNA"/>
</dbReference>
<accession>A0A9W6WEJ9</accession>
<sequence length="84" mass="9706">MIDQRTGKQRCNNVPPIPLLPLLCADGRSDAIVPGRPTDSRAALICPALIGHRRPFRQRRHRRGQRVEIRLREQIQVEQPRQEP</sequence>
<dbReference type="AlphaFoldDB" id="A0A9W6WEJ9"/>
<protein>
    <submittedName>
        <fullName evidence="1">Uncharacterized protein</fullName>
    </submittedName>
</protein>
<proteinExistence type="predicted"/>
<dbReference type="Proteomes" id="UP001165079">
    <property type="component" value="Unassembled WGS sequence"/>
</dbReference>
<name>A0A9W6WEJ9_9ACTN</name>
<evidence type="ECO:0000313" key="1">
    <source>
        <dbReference type="EMBL" id="GLZ81950.1"/>
    </source>
</evidence>
<evidence type="ECO:0000313" key="2">
    <source>
        <dbReference type="Proteomes" id="UP001165079"/>
    </source>
</evidence>
<keyword evidence="2" id="KW-1185">Reference proteome</keyword>